<sequence>EDWVLCRVFHRSKAESSDKLSPPYMFEAPSTTTTAINIAPSLESPPNDLIPTMPYHHHHHSYPSTVTSSLSSSSTHYHDHPHNHNSNSLLHLLHCSNNNQERNMPLVSNMMLDIDSNVVDDDEYSLLWDANLEESSIVDGVSSNLGRENVRFEMDHSVVFL</sequence>
<evidence type="ECO:0000256" key="1">
    <source>
        <dbReference type="SAM" id="MobiDB-lite"/>
    </source>
</evidence>
<feature type="region of interest" description="Disordered" evidence="1">
    <location>
        <begin position="52"/>
        <end position="81"/>
    </location>
</feature>
<feature type="non-terminal residue" evidence="2">
    <location>
        <position position="1"/>
    </location>
</feature>
<dbReference type="AlphaFoldDB" id="A0A059D2N9"/>
<accession>A0A059D2N9</accession>
<reference evidence="2" key="1">
    <citation type="submission" date="2013-07" db="EMBL/GenBank/DDBJ databases">
        <title>The genome of Eucalyptus grandis.</title>
        <authorList>
            <person name="Schmutz J."/>
            <person name="Hayes R."/>
            <person name="Myburg A."/>
            <person name="Tuskan G."/>
            <person name="Grattapaglia D."/>
            <person name="Rokhsar D.S."/>
        </authorList>
    </citation>
    <scope>NUCLEOTIDE SEQUENCE</scope>
    <source>
        <tissue evidence="2">Leaf extractions</tissue>
    </source>
</reference>
<dbReference type="InParanoid" id="A0A059D2N9"/>
<feature type="compositionally biased region" description="Low complexity" evidence="1">
    <location>
        <begin position="62"/>
        <end position="75"/>
    </location>
</feature>
<protein>
    <recommendedName>
        <fullName evidence="3">NAC domain-containing protein</fullName>
    </recommendedName>
</protein>
<gene>
    <name evidence="2" type="ORF">EUGRSUZ_B015671</name>
</gene>
<dbReference type="EMBL" id="KK198754">
    <property type="protein sequence ID" value="KCW84759.1"/>
    <property type="molecule type" value="Genomic_DNA"/>
</dbReference>
<dbReference type="STRING" id="71139.A0A059D2N9"/>
<dbReference type="Gramene" id="KCW84759">
    <property type="protein sequence ID" value="KCW84759"/>
    <property type="gene ID" value="EUGRSUZ_B015671"/>
</dbReference>
<name>A0A059D2N9_EUCGR</name>
<proteinExistence type="predicted"/>
<evidence type="ECO:0008006" key="3">
    <source>
        <dbReference type="Google" id="ProtNLM"/>
    </source>
</evidence>
<organism evidence="2">
    <name type="scientific">Eucalyptus grandis</name>
    <name type="common">Flooded gum</name>
    <dbReference type="NCBI Taxonomy" id="71139"/>
    <lineage>
        <taxon>Eukaryota</taxon>
        <taxon>Viridiplantae</taxon>
        <taxon>Streptophyta</taxon>
        <taxon>Embryophyta</taxon>
        <taxon>Tracheophyta</taxon>
        <taxon>Spermatophyta</taxon>
        <taxon>Magnoliopsida</taxon>
        <taxon>eudicotyledons</taxon>
        <taxon>Gunneridae</taxon>
        <taxon>Pentapetalae</taxon>
        <taxon>rosids</taxon>
        <taxon>malvids</taxon>
        <taxon>Myrtales</taxon>
        <taxon>Myrtaceae</taxon>
        <taxon>Myrtoideae</taxon>
        <taxon>Eucalypteae</taxon>
        <taxon>Eucalyptus</taxon>
    </lineage>
</organism>
<evidence type="ECO:0000313" key="2">
    <source>
        <dbReference type="EMBL" id="KCW84759.1"/>
    </source>
</evidence>